<dbReference type="Proteomes" id="UP001178507">
    <property type="component" value="Unassembled WGS sequence"/>
</dbReference>
<accession>A0AA36HRT5</accession>
<name>A0AA36HRT5_9DINO</name>
<comment type="caution">
    <text evidence="1">The sequence shown here is derived from an EMBL/GenBank/DDBJ whole genome shotgun (WGS) entry which is preliminary data.</text>
</comment>
<evidence type="ECO:0000313" key="1">
    <source>
        <dbReference type="EMBL" id="CAJ1374112.1"/>
    </source>
</evidence>
<dbReference type="AlphaFoldDB" id="A0AA36HRT5"/>
<organism evidence="1 2">
    <name type="scientific">Effrenium voratum</name>
    <dbReference type="NCBI Taxonomy" id="2562239"/>
    <lineage>
        <taxon>Eukaryota</taxon>
        <taxon>Sar</taxon>
        <taxon>Alveolata</taxon>
        <taxon>Dinophyceae</taxon>
        <taxon>Suessiales</taxon>
        <taxon>Symbiodiniaceae</taxon>
        <taxon>Effrenium</taxon>
    </lineage>
</organism>
<keyword evidence="2" id="KW-1185">Reference proteome</keyword>
<sequence>MAGFFSRWILLSLPAQTSRIKLFSSLGRGVQPCAGSRLCSPGGRCVVRRSSLDTKVLALQFNGVVIGYWAEPPSIRIVGLYAFFVSLSEDARSPKDKKTPWMANVYFDRAVYVQAVVLDLRFVALTANRGEPEL</sequence>
<protein>
    <submittedName>
        <fullName evidence="1">Uncharacterized protein</fullName>
    </submittedName>
</protein>
<evidence type="ECO:0000313" key="2">
    <source>
        <dbReference type="Proteomes" id="UP001178507"/>
    </source>
</evidence>
<reference evidence="1" key="1">
    <citation type="submission" date="2023-08" db="EMBL/GenBank/DDBJ databases">
        <authorList>
            <person name="Chen Y."/>
            <person name="Shah S."/>
            <person name="Dougan E. K."/>
            <person name="Thang M."/>
            <person name="Chan C."/>
        </authorList>
    </citation>
    <scope>NUCLEOTIDE SEQUENCE</scope>
</reference>
<dbReference type="EMBL" id="CAUJNA010000232">
    <property type="protein sequence ID" value="CAJ1374112.1"/>
    <property type="molecule type" value="Genomic_DNA"/>
</dbReference>
<gene>
    <name evidence="1" type="ORF">EVOR1521_LOCUS3738</name>
</gene>
<proteinExistence type="predicted"/>